<organism evidence="1 2">
    <name type="scientific">Galdieria sulphuraria</name>
    <name type="common">Red alga</name>
    <dbReference type="NCBI Taxonomy" id="130081"/>
    <lineage>
        <taxon>Eukaryota</taxon>
        <taxon>Rhodophyta</taxon>
        <taxon>Bangiophyceae</taxon>
        <taxon>Galdieriales</taxon>
        <taxon>Galdieriaceae</taxon>
        <taxon>Galdieria</taxon>
    </lineage>
</organism>
<keyword evidence="2" id="KW-1185">Reference proteome</keyword>
<protein>
    <submittedName>
        <fullName evidence="1">Uncharacterized protein</fullName>
    </submittedName>
</protein>
<name>M2WYH2_GALSU</name>
<dbReference type="Proteomes" id="UP000030680">
    <property type="component" value="Unassembled WGS sequence"/>
</dbReference>
<dbReference type="KEGG" id="gsl:Gasu_35000"/>
<sequence length="215" mass="25140">MLDAVSPFGVVRYSSLYNGNRRRNNKKLQDGKYDYHKELEERSGYLDTIPEETRVKEALKLEEEPTLEECSCPLSQQQICKEEEQFVKTQEKGYKWSQRTTEGRSVWTDRLELEEETLAAPQTRINLVSQAVDITRNTIYSISEDSYGNNERKEPLSPSTDWQGWLLLPKIKSLALDFLLCYIEGVTLRPETIQMIRRKYTNSNGKETFKKKKNN</sequence>
<reference evidence="2" key="1">
    <citation type="journal article" date="2013" name="Science">
        <title>Gene transfer from bacteria and archaea facilitated evolution of an extremophilic eukaryote.</title>
        <authorList>
            <person name="Schonknecht G."/>
            <person name="Chen W.H."/>
            <person name="Ternes C.M."/>
            <person name="Barbier G.G."/>
            <person name="Shrestha R.P."/>
            <person name="Stanke M."/>
            <person name="Brautigam A."/>
            <person name="Baker B.J."/>
            <person name="Banfield J.F."/>
            <person name="Garavito R.M."/>
            <person name="Carr K."/>
            <person name="Wilkerson C."/>
            <person name="Rensing S.A."/>
            <person name="Gagneul D."/>
            <person name="Dickenson N.E."/>
            <person name="Oesterhelt C."/>
            <person name="Lercher M.J."/>
            <person name="Weber A.P."/>
        </authorList>
    </citation>
    <scope>NUCLEOTIDE SEQUENCE [LARGE SCALE GENOMIC DNA]</scope>
    <source>
        <strain evidence="2">074W</strain>
    </source>
</reference>
<dbReference type="OrthoDB" id="9549at2759"/>
<evidence type="ECO:0000313" key="2">
    <source>
        <dbReference type="Proteomes" id="UP000030680"/>
    </source>
</evidence>
<dbReference type="RefSeq" id="XP_005705630.1">
    <property type="nucleotide sequence ID" value="XM_005705573.1"/>
</dbReference>
<dbReference type="Gramene" id="EME29110">
    <property type="protein sequence ID" value="EME29110"/>
    <property type="gene ID" value="Gasu_35000"/>
</dbReference>
<accession>M2WYH2</accession>
<dbReference type="EMBL" id="KB454512">
    <property type="protein sequence ID" value="EME29110.1"/>
    <property type="molecule type" value="Genomic_DNA"/>
</dbReference>
<proteinExistence type="predicted"/>
<dbReference type="GeneID" id="17087933"/>
<gene>
    <name evidence="1" type="ORF">Gasu_35000</name>
</gene>
<evidence type="ECO:0000313" key="1">
    <source>
        <dbReference type="EMBL" id="EME29110.1"/>
    </source>
</evidence>
<dbReference type="AlphaFoldDB" id="M2WYH2"/>